<evidence type="ECO:0000259" key="2">
    <source>
        <dbReference type="Pfam" id="PF02541"/>
    </source>
</evidence>
<protein>
    <submittedName>
        <fullName evidence="3">Guanosine polyphosphate pyrophosphohydrolase</fullName>
    </submittedName>
</protein>
<evidence type="ECO:0000256" key="1">
    <source>
        <dbReference type="ARBA" id="ARBA00022801"/>
    </source>
</evidence>
<dbReference type="Gene3D" id="3.30.420.150">
    <property type="entry name" value="Exopolyphosphatase. Domain 2"/>
    <property type="match status" value="1"/>
</dbReference>
<dbReference type="InterPro" id="IPR043129">
    <property type="entry name" value="ATPase_NBD"/>
</dbReference>
<evidence type="ECO:0000313" key="4">
    <source>
        <dbReference type="Proteomes" id="UP000035514"/>
    </source>
</evidence>
<dbReference type="SUPFAM" id="SSF109604">
    <property type="entry name" value="HD-domain/PDEase-like"/>
    <property type="match status" value="1"/>
</dbReference>
<dbReference type="PATRIC" id="fig|1447256.3.peg.1164"/>
<dbReference type="Proteomes" id="UP000035514">
    <property type="component" value="Unassembled WGS sequence"/>
</dbReference>
<dbReference type="CDD" id="cd24052">
    <property type="entry name" value="ASKHA_NBD_HpPPX-GppA-like"/>
    <property type="match status" value="1"/>
</dbReference>
<evidence type="ECO:0000313" key="3">
    <source>
        <dbReference type="EMBL" id="KLE00257.1"/>
    </source>
</evidence>
<proteinExistence type="predicted"/>
<keyword evidence="1 3" id="KW-0378">Hydrolase</keyword>
<accession>A0A0G9K161</accession>
<dbReference type="InterPro" id="IPR003695">
    <property type="entry name" value="Ppx_GppA_N"/>
</dbReference>
<dbReference type="AlphaFoldDB" id="A0A0G9K161"/>
<comment type="caution">
    <text evidence="3">The sequence shown here is derived from an EMBL/GenBank/DDBJ whole genome shotgun (WGS) entry which is preliminary data.</text>
</comment>
<dbReference type="Pfam" id="PF02541">
    <property type="entry name" value="Ppx-GppA"/>
    <property type="match status" value="1"/>
</dbReference>
<dbReference type="Gene3D" id="1.10.3210.10">
    <property type="entry name" value="Hypothetical protein af1432"/>
    <property type="match status" value="1"/>
</dbReference>
<dbReference type="PANTHER" id="PTHR30005">
    <property type="entry name" value="EXOPOLYPHOSPHATASE"/>
    <property type="match status" value="1"/>
</dbReference>
<gene>
    <name evidence="3" type="ORF">AA20_05975</name>
</gene>
<dbReference type="Gene3D" id="3.30.420.40">
    <property type="match status" value="1"/>
</dbReference>
<dbReference type="PANTHER" id="PTHR30005:SF0">
    <property type="entry name" value="RETROGRADE REGULATION PROTEIN 2"/>
    <property type="match status" value="1"/>
</dbReference>
<feature type="domain" description="Ppx/GppA phosphatase N-terminal" evidence="2">
    <location>
        <begin position="19"/>
        <end position="301"/>
    </location>
</feature>
<dbReference type="SUPFAM" id="SSF53067">
    <property type="entry name" value="Actin-like ATPase domain"/>
    <property type="match status" value="2"/>
</dbReference>
<sequence length="489" mass="55326">MSKVTTIIDIGSNSMRMVVLQKSSRFAFSLINETKSRVKISEGCYENDGNLQEIPMQRAYESLKSFLNISNALKSRKIICVATSALRDAPNSKTFINKVRNDLGLNIKVIDGEKEAYFGGVAASNLLHDDTFVTVDIGGGSTEFCFVKNGKIEKSISLNIGTVRIKELYFNKNNIDGAKKYILDNLEKIFKLDVEIPKKVVGIGGSIRALSKLIMAKNQYPLDILHGYTYEVKNEIALLNRISKAKNCEDLKSFGIKKDRFDTIKEGSFIFKTILEELKTQTVVTSGVGVREGVYLTDLLRNSNHKFPHNFNVSVKSLLDRFQIDEKQSAYFGNNAKKIFDSLKPFHKLDNKYKELLVVASKLNSIGSVLNFYKSNDNAFDFILNGLNYDFLHTSRVIVAYTIKFSKKSLPSQEDILKHKDLLPSLEVVQWMSFMISLNIAINQDFSRPKVEYVLESKTLKINLPNKSFLIESNIDKIETPQDLILEIL</sequence>
<dbReference type="InterPro" id="IPR050273">
    <property type="entry name" value="GppA/Ppx_hydrolase"/>
</dbReference>
<dbReference type="GO" id="GO:0016462">
    <property type="term" value="F:pyrophosphatase activity"/>
    <property type="evidence" value="ECO:0007669"/>
    <property type="project" value="TreeGrafter"/>
</dbReference>
<organism evidence="3 4">
    <name type="scientific">Aliarcobacter butzleri L348</name>
    <dbReference type="NCBI Taxonomy" id="1447256"/>
    <lineage>
        <taxon>Bacteria</taxon>
        <taxon>Pseudomonadati</taxon>
        <taxon>Campylobacterota</taxon>
        <taxon>Epsilonproteobacteria</taxon>
        <taxon>Campylobacterales</taxon>
        <taxon>Arcobacteraceae</taxon>
        <taxon>Aliarcobacter</taxon>
    </lineage>
</organism>
<dbReference type="PIRSF" id="PIRSF001267">
    <property type="entry name" value="Pyrophosphatase_GppA_Ppx"/>
    <property type="match status" value="1"/>
</dbReference>
<name>A0A0G9K161_9BACT</name>
<dbReference type="InterPro" id="IPR030673">
    <property type="entry name" value="PyroPPase_GppA_Ppx"/>
</dbReference>
<dbReference type="EMBL" id="JAIQ01000086">
    <property type="protein sequence ID" value="KLE00257.1"/>
    <property type="molecule type" value="Genomic_DNA"/>
</dbReference>
<reference evidence="3 4" key="1">
    <citation type="submission" date="2014-01" db="EMBL/GenBank/DDBJ databases">
        <title>Development of a Comparative Genomic Fingerprinting Assay for High Resolution Genotyping of Arcobacter butzleri.</title>
        <authorList>
            <person name="Webb A.L."/>
            <person name="Inglis G.D."/>
            <person name="Kruczkiewicz P."/>
            <person name="Selinger L.B."/>
            <person name="Taboada E.N."/>
        </authorList>
    </citation>
    <scope>NUCLEOTIDE SEQUENCE [LARGE SCALE GENOMIC DNA]</scope>
    <source>
        <strain evidence="3 4">L348</strain>
    </source>
</reference>
<dbReference type="RefSeq" id="WP_046996664.1">
    <property type="nucleotide sequence ID" value="NZ_JAIQ01000086.1"/>
</dbReference>